<dbReference type="Gene3D" id="1.20.1300.20">
    <property type="entry name" value="Peptidase C65 Otubain, subdomain 2"/>
    <property type="match status" value="1"/>
</dbReference>
<feature type="region of interest" description="Disordered" evidence="1">
    <location>
        <begin position="81"/>
        <end position="100"/>
    </location>
</feature>
<dbReference type="InterPro" id="IPR042467">
    <property type="entry name" value="Peptidase_C65_otubain_sub2"/>
</dbReference>
<dbReference type="GeneID" id="94430987"/>
<dbReference type="GO" id="GO:0004843">
    <property type="term" value="F:cysteine-type deubiquitinase activity"/>
    <property type="evidence" value="ECO:0007669"/>
    <property type="project" value="TreeGrafter"/>
</dbReference>
<dbReference type="VEuPathDB" id="ToxoDB:CSUI_007631"/>
<feature type="region of interest" description="Disordered" evidence="1">
    <location>
        <begin position="1"/>
        <end position="38"/>
    </location>
</feature>
<dbReference type="InterPro" id="IPR038765">
    <property type="entry name" value="Papain-like_cys_pep_sf"/>
</dbReference>
<organism evidence="2 3">
    <name type="scientific">Cystoisospora suis</name>
    <dbReference type="NCBI Taxonomy" id="483139"/>
    <lineage>
        <taxon>Eukaryota</taxon>
        <taxon>Sar</taxon>
        <taxon>Alveolata</taxon>
        <taxon>Apicomplexa</taxon>
        <taxon>Conoidasida</taxon>
        <taxon>Coccidia</taxon>
        <taxon>Eucoccidiorida</taxon>
        <taxon>Eimeriorina</taxon>
        <taxon>Sarcocystidae</taxon>
        <taxon>Cystoisospora</taxon>
    </lineage>
</organism>
<name>A0A2C6JTR8_9APIC</name>
<feature type="non-terminal residue" evidence="2">
    <location>
        <position position="224"/>
    </location>
</feature>
<dbReference type="RefSeq" id="XP_067920247.1">
    <property type="nucleotide sequence ID" value="XM_068067776.1"/>
</dbReference>
<evidence type="ECO:0000256" key="1">
    <source>
        <dbReference type="SAM" id="MobiDB-lite"/>
    </source>
</evidence>
<dbReference type="Proteomes" id="UP000221165">
    <property type="component" value="Unassembled WGS sequence"/>
</dbReference>
<accession>A0A2C6JTR8</accession>
<feature type="compositionally biased region" description="Basic and acidic residues" evidence="1">
    <location>
        <begin position="81"/>
        <end position="92"/>
    </location>
</feature>
<dbReference type="CDD" id="cd22749">
    <property type="entry name" value="Otubain_C65"/>
    <property type="match status" value="1"/>
</dbReference>
<dbReference type="SUPFAM" id="SSF54001">
    <property type="entry name" value="Cysteine proteinases"/>
    <property type="match status" value="1"/>
</dbReference>
<dbReference type="EMBL" id="MIGC01004081">
    <property type="protein sequence ID" value="PHJ18541.1"/>
    <property type="molecule type" value="Genomic_DNA"/>
</dbReference>
<dbReference type="OrthoDB" id="18915at2759"/>
<evidence type="ECO:0000313" key="3">
    <source>
        <dbReference type="Proteomes" id="UP000221165"/>
    </source>
</evidence>
<dbReference type="Pfam" id="PF10275">
    <property type="entry name" value="Peptidase_C65"/>
    <property type="match status" value="1"/>
</dbReference>
<dbReference type="InterPro" id="IPR019400">
    <property type="entry name" value="Peptidase_C65_otubain"/>
</dbReference>
<comment type="caution">
    <text evidence="2">The sequence shown here is derived from an EMBL/GenBank/DDBJ whole genome shotgun (WGS) entry which is preliminary data.</text>
</comment>
<dbReference type="PANTHER" id="PTHR12931:SF15">
    <property type="entry name" value="UBIQUITIN THIOESTERASE OTUBAIN-LIKE"/>
    <property type="match status" value="1"/>
</dbReference>
<sequence length="224" mass="24769">MDVTSRGDCGSEAHNTHPVTEGPGLCPGSECRGGDGDVPEWKQQIQAEPLVGPAETLESLVQEFESNEALRAKARTFMKEQEKIRTSDRGLPDGEAEDKDGSARWVMRRVRKDGCCFYRGYMFGLFLSILRRRKEIRAFIKKIKEDLLPKVLQVNGGAETCSDFAQETVDNLEKLEATGASEETVAEIFNDPSSSNYIVVFARSARMSGDRHTPSPPNLQAGVL</sequence>
<dbReference type="PANTHER" id="PTHR12931">
    <property type="entry name" value="UBIQUITIN THIOLESTERASE PROTEIN OTUB"/>
    <property type="match status" value="1"/>
</dbReference>
<dbReference type="GO" id="GO:0005634">
    <property type="term" value="C:nucleus"/>
    <property type="evidence" value="ECO:0007669"/>
    <property type="project" value="TreeGrafter"/>
</dbReference>
<dbReference type="GO" id="GO:0071108">
    <property type="term" value="P:protein K48-linked deubiquitination"/>
    <property type="evidence" value="ECO:0007669"/>
    <property type="project" value="TreeGrafter"/>
</dbReference>
<gene>
    <name evidence="2" type="ORF">CSUI_007631</name>
</gene>
<evidence type="ECO:0000313" key="2">
    <source>
        <dbReference type="EMBL" id="PHJ18541.1"/>
    </source>
</evidence>
<protein>
    <submittedName>
        <fullName evidence="2">Ubiquitin thioesterase otubain-like family protein</fullName>
    </submittedName>
</protein>
<reference evidence="2 3" key="1">
    <citation type="journal article" date="2017" name="Int. J. Parasitol.">
        <title>The genome of the protozoan parasite Cystoisospora suis and a reverse vaccinology approach to identify vaccine candidates.</title>
        <authorList>
            <person name="Palmieri N."/>
            <person name="Shrestha A."/>
            <person name="Ruttkowski B."/>
            <person name="Beck T."/>
            <person name="Vogl C."/>
            <person name="Tomley F."/>
            <person name="Blake D.P."/>
            <person name="Joachim A."/>
        </authorList>
    </citation>
    <scope>NUCLEOTIDE SEQUENCE [LARGE SCALE GENOMIC DNA]</scope>
    <source>
        <strain evidence="2 3">Wien I</strain>
    </source>
</reference>
<dbReference type="AlphaFoldDB" id="A0A2C6JTR8"/>
<proteinExistence type="predicted"/>
<dbReference type="GO" id="GO:0043130">
    <property type="term" value="F:ubiquitin binding"/>
    <property type="evidence" value="ECO:0007669"/>
    <property type="project" value="TreeGrafter"/>
</dbReference>
<keyword evidence="3" id="KW-1185">Reference proteome</keyword>